<protein>
    <submittedName>
        <fullName evidence="2">Uncharacterized protein</fullName>
    </submittedName>
</protein>
<feature type="compositionally biased region" description="Gly residues" evidence="1">
    <location>
        <begin position="1"/>
        <end position="15"/>
    </location>
</feature>
<dbReference type="EMBL" id="JH793756">
    <property type="protein sequence ID" value="ELQ37853.1"/>
    <property type="molecule type" value="Genomic_DNA"/>
</dbReference>
<feature type="region of interest" description="Disordered" evidence="1">
    <location>
        <begin position="1"/>
        <end position="54"/>
    </location>
</feature>
<reference evidence="2" key="1">
    <citation type="journal article" date="2012" name="PLoS Genet.">
        <title>Comparative analysis of the genomes of two field isolates of the rice blast fungus Magnaporthe oryzae.</title>
        <authorList>
            <person name="Xue M."/>
            <person name="Yang J."/>
            <person name="Li Z."/>
            <person name="Hu S."/>
            <person name="Yao N."/>
            <person name="Dean R.A."/>
            <person name="Zhao W."/>
            <person name="Shen M."/>
            <person name="Zhang H."/>
            <person name="Li C."/>
            <person name="Liu L."/>
            <person name="Cao L."/>
            <person name="Xu X."/>
            <person name="Xing Y."/>
            <person name="Hsiang T."/>
            <person name="Zhang Z."/>
            <person name="Xu J.R."/>
            <person name="Peng Y.L."/>
        </authorList>
    </citation>
    <scope>NUCLEOTIDE SEQUENCE</scope>
    <source>
        <strain evidence="2">Y34</strain>
    </source>
</reference>
<organism evidence="2">
    <name type="scientific">Pyricularia oryzae (strain Y34)</name>
    <name type="common">Rice blast fungus</name>
    <name type="synonym">Magnaporthe oryzae</name>
    <dbReference type="NCBI Taxonomy" id="1143189"/>
    <lineage>
        <taxon>Eukaryota</taxon>
        <taxon>Fungi</taxon>
        <taxon>Dikarya</taxon>
        <taxon>Ascomycota</taxon>
        <taxon>Pezizomycotina</taxon>
        <taxon>Sordariomycetes</taxon>
        <taxon>Sordariomycetidae</taxon>
        <taxon>Magnaporthales</taxon>
        <taxon>Pyriculariaceae</taxon>
        <taxon>Pyricularia</taxon>
    </lineage>
</organism>
<dbReference type="AlphaFoldDB" id="A0AA97PKL6"/>
<name>A0AA97PKL6_PYRO3</name>
<feature type="non-terminal residue" evidence="2">
    <location>
        <position position="1"/>
    </location>
</feature>
<evidence type="ECO:0000256" key="1">
    <source>
        <dbReference type="SAM" id="MobiDB-lite"/>
    </source>
</evidence>
<dbReference type="Proteomes" id="UP000011086">
    <property type="component" value="Unassembled WGS sequence"/>
</dbReference>
<proteinExistence type="predicted"/>
<sequence>GEAGGEAGGEGGSKGDGAAKGEAPAAAHRRRRLTPRMTKFPGEKKRCARKVNRD</sequence>
<accession>A0AA97PKL6</accession>
<gene>
    <name evidence="2" type="ORF">OOU_Y34scaffold00568g7</name>
</gene>
<evidence type="ECO:0000313" key="2">
    <source>
        <dbReference type="EMBL" id="ELQ37853.1"/>
    </source>
</evidence>
<feature type="compositionally biased region" description="Basic and acidic residues" evidence="1">
    <location>
        <begin position="41"/>
        <end position="54"/>
    </location>
</feature>